<sequence>YPPPPPPKTMTRKLIASFVAISALLASLSYQPVNAIKRDERDYSSSAQVGGSQQQSGSSSPVYSSSVPLSASSGAPSAPSSSLSSSSSVASSVSASPSSPVSGATNHQSASSGSSASSPGSVTFSNQPYQPWRDINQLVGANGGGQSSSYSGGSSHGNNYYGADQATSASSQSNSYEQAAASVNQALSSSGLLAAQGASYGPQSSAGSGVGTQSGSGQTSNGGSLFYYYYPPSGNKDQSGQHGASVQPQQSPKFNNDYGQSYGSQSAYGGQDVPGLQHTSNSPNGAGMLEASASHPDPSYASANPGDSQYGPTPSQQNGPAGPQSQNSLSSLQDYQPQSQQPHSGIQNQPPQGPMNGVGPSGYNPSNSPADLPNGGYSQGPSSLNGGLGVGHNGGQSSFGLSPHQSQSSSQQQPHTNGYPSNGPVNDMSAMQSLTNGLTTSQANAVFGDLTPSFNSMPTSYVSSPGSSESAFGSGSNGGQFNPFATSQSGSGSGSNSPFGNFNPGLGSGSFMSSNPFQGPHHQGHSVSFEPTTSPSNTNYNRRYGLGSFIMPMLALAGLSLLIPTMSNIVPSVGRKKRSVGSMGGQNEQQAAKETAISEYIDRIERYYSIYKSAVENDDCLNRLICELGDAVREVRGKSAVVTVIEKVVPTWMVGKMHVFKESALSSDKEKCKKYVCNHLHK</sequence>
<feature type="compositionally biased region" description="Low complexity" evidence="1">
    <location>
        <begin position="215"/>
        <end position="224"/>
    </location>
</feature>
<feature type="compositionally biased region" description="Low complexity" evidence="1">
    <location>
        <begin position="109"/>
        <end position="121"/>
    </location>
</feature>
<gene>
    <name evidence="3" type="ORF">GZH46_01627</name>
</gene>
<feature type="region of interest" description="Disordered" evidence="1">
    <location>
        <begin position="458"/>
        <end position="536"/>
    </location>
</feature>
<dbReference type="Proteomes" id="UP000825002">
    <property type="component" value="Unassembled WGS sequence"/>
</dbReference>
<feature type="compositionally biased region" description="Low complexity" evidence="1">
    <location>
        <begin position="196"/>
        <end position="207"/>
    </location>
</feature>
<keyword evidence="2" id="KW-0472">Membrane</keyword>
<feature type="non-terminal residue" evidence="3">
    <location>
        <position position="1"/>
    </location>
</feature>
<feature type="compositionally biased region" description="Low complexity" evidence="1">
    <location>
        <begin position="494"/>
        <end position="505"/>
    </location>
</feature>
<feature type="region of interest" description="Disordered" evidence="1">
    <location>
        <begin position="41"/>
        <end position="182"/>
    </location>
</feature>
<feature type="compositionally biased region" description="Polar residues" evidence="1">
    <location>
        <begin position="525"/>
        <end position="536"/>
    </location>
</feature>
<organism evidence="3 4">
    <name type="scientific">Fragariocoptes setiger</name>
    <dbReference type="NCBI Taxonomy" id="1670756"/>
    <lineage>
        <taxon>Eukaryota</taxon>
        <taxon>Metazoa</taxon>
        <taxon>Ecdysozoa</taxon>
        <taxon>Arthropoda</taxon>
        <taxon>Chelicerata</taxon>
        <taxon>Arachnida</taxon>
        <taxon>Acari</taxon>
        <taxon>Acariformes</taxon>
        <taxon>Trombidiformes</taxon>
        <taxon>Prostigmata</taxon>
        <taxon>Eupodina</taxon>
        <taxon>Eriophyoidea</taxon>
        <taxon>Phytoptidae</taxon>
        <taxon>Fragariocoptes</taxon>
    </lineage>
</organism>
<proteinExistence type="predicted"/>
<evidence type="ECO:0000256" key="1">
    <source>
        <dbReference type="SAM" id="MobiDB-lite"/>
    </source>
</evidence>
<keyword evidence="4" id="KW-1185">Reference proteome</keyword>
<feature type="compositionally biased region" description="Low complexity" evidence="1">
    <location>
        <begin position="147"/>
        <end position="162"/>
    </location>
</feature>
<evidence type="ECO:0000313" key="4">
    <source>
        <dbReference type="Proteomes" id="UP000825002"/>
    </source>
</evidence>
<protein>
    <submittedName>
        <fullName evidence="3">Uncharacterized protein</fullName>
    </submittedName>
</protein>
<comment type="caution">
    <text evidence="3">The sequence shown here is derived from an EMBL/GenBank/DDBJ whole genome shotgun (WGS) entry which is preliminary data.</text>
</comment>
<reference evidence="3 4" key="1">
    <citation type="submission" date="2020-10" db="EMBL/GenBank/DDBJ databases">
        <authorList>
            <person name="Klimov P.B."/>
            <person name="Dyachkov S.M."/>
            <person name="Chetverikov P.E."/>
        </authorList>
    </citation>
    <scope>NUCLEOTIDE SEQUENCE [LARGE SCALE GENOMIC DNA]</scope>
    <source>
        <strain evidence="3">BMOC 18-1129-001#AD2665</strain>
        <tissue evidence="3">Entire mites</tissue>
    </source>
</reference>
<feature type="compositionally biased region" description="Low complexity" evidence="1">
    <location>
        <begin position="258"/>
        <end position="271"/>
    </location>
</feature>
<feature type="region of interest" description="Disordered" evidence="1">
    <location>
        <begin position="196"/>
        <end position="430"/>
    </location>
</feature>
<evidence type="ECO:0000256" key="2">
    <source>
        <dbReference type="SAM" id="Phobius"/>
    </source>
</evidence>
<feature type="compositionally biased region" description="Low complexity" evidence="1">
    <location>
        <begin position="463"/>
        <end position="474"/>
    </location>
</feature>
<keyword evidence="2" id="KW-0812">Transmembrane</keyword>
<feature type="compositionally biased region" description="Polar residues" evidence="1">
    <location>
        <begin position="416"/>
        <end position="430"/>
    </location>
</feature>
<evidence type="ECO:0000313" key="3">
    <source>
        <dbReference type="EMBL" id="KAG9509842.1"/>
    </source>
</evidence>
<dbReference type="EMBL" id="JAIFTH010000314">
    <property type="protein sequence ID" value="KAG9509842.1"/>
    <property type="molecule type" value="Genomic_DNA"/>
</dbReference>
<accession>A0ABQ7S8U9</accession>
<feature type="compositionally biased region" description="Low complexity" evidence="1">
    <location>
        <begin position="395"/>
        <end position="415"/>
    </location>
</feature>
<feature type="transmembrane region" description="Helical" evidence="2">
    <location>
        <begin position="544"/>
        <end position="570"/>
    </location>
</feature>
<feature type="compositionally biased region" description="Polar residues" evidence="1">
    <location>
        <begin position="301"/>
        <end position="350"/>
    </location>
</feature>
<feature type="compositionally biased region" description="Polar residues" evidence="1">
    <location>
        <begin position="165"/>
        <end position="182"/>
    </location>
</feature>
<feature type="compositionally biased region" description="Low complexity" evidence="1">
    <location>
        <begin position="44"/>
        <end position="102"/>
    </location>
</feature>
<name>A0ABQ7S8U9_9ACAR</name>
<keyword evidence="2" id="KW-1133">Transmembrane helix</keyword>
<feature type="compositionally biased region" description="Polar residues" evidence="1">
    <location>
        <begin position="235"/>
        <end position="254"/>
    </location>
</feature>